<feature type="domain" description="Fe2OG dioxygenase" evidence="7">
    <location>
        <begin position="181"/>
        <end position="288"/>
    </location>
</feature>
<keyword evidence="4 8" id="KW-0223">Dioxygenase</keyword>
<evidence type="ECO:0000313" key="8">
    <source>
        <dbReference type="EMBL" id="PND37153.1"/>
    </source>
</evidence>
<dbReference type="Proteomes" id="UP000235916">
    <property type="component" value="Unassembled WGS sequence"/>
</dbReference>
<dbReference type="InterPro" id="IPR006620">
    <property type="entry name" value="Pro_4_hyd_alph"/>
</dbReference>
<organism evidence="8 9">
    <name type="scientific">Kinneretia aquatilis</name>
    <dbReference type="NCBI Taxonomy" id="2070761"/>
    <lineage>
        <taxon>Bacteria</taxon>
        <taxon>Pseudomonadati</taxon>
        <taxon>Pseudomonadota</taxon>
        <taxon>Betaproteobacteria</taxon>
        <taxon>Burkholderiales</taxon>
        <taxon>Sphaerotilaceae</taxon>
        <taxon>Roseateles</taxon>
    </lineage>
</organism>
<evidence type="ECO:0000313" key="9">
    <source>
        <dbReference type="Proteomes" id="UP000235916"/>
    </source>
</evidence>
<evidence type="ECO:0000256" key="3">
    <source>
        <dbReference type="ARBA" id="ARBA00022896"/>
    </source>
</evidence>
<protein>
    <submittedName>
        <fullName evidence="8">2-oxoglutarate-dependent dioxygenase</fullName>
    </submittedName>
</protein>
<evidence type="ECO:0000256" key="1">
    <source>
        <dbReference type="ARBA" id="ARBA00001961"/>
    </source>
</evidence>
<dbReference type="PANTHER" id="PTHR10869:SF246">
    <property type="entry name" value="TRANSMEMBRANE PROLYL 4-HYDROXYLASE"/>
    <property type="match status" value="1"/>
</dbReference>
<evidence type="ECO:0000256" key="4">
    <source>
        <dbReference type="ARBA" id="ARBA00022964"/>
    </source>
</evidence>
<name>A0A2N8KUM9_9BURK</name>
<comment type="caution">
    <text evidence="8">The sequence shown here is derived from an EMBL/GenBank/DDBJ whole genome shotgun (WGS) entry which is preliminary data.</text>
</comment>
<keyword evidence="3" id="KW-0847">Vitamin C</keyword>
<keyword evidence="6" id="KW-0408">Iron</keyword>
<evidence type="ECO:0000259" key="7">
    <source>
        <dbReference type="PROSITE" id="PS51471"/>
    </source>
</evidence>
<keyword evidence="9" id="KW-1185">Reference proteome</keyword>
<dbReference type="GO" id="GO:0005506">
    <property type="term" value="F:iron ion binding"/>
    <property type="evidence" value="ECO:0007669"/>
    <property type="project" value="InterPro"/>
</dbReference>
<evidence type="ECO:0000256" key="2">
    <source>
        <dbReference type="ARBA" id="ARBA00022723"/>
    </source>
</evidence>
<dbReference type="InterPro" id="IPR005123">
    <property type="entry name" value="Oxoglu/Fe-dep_dioxygenase_dom"/>
</dbReference>
<dbReference type="GO" id="GO:0031418">
    <property type="term" value="F:L-ascorbic acid binding"/>
    <property type="evidence" value="ECO:0007669"/>
    <property type="project" value="UniProtKB-KW"/>
</dbReference>
<dbReference type="AlphaFoldDB" id="A0A2N8KUM9"/>
<sequence length="292" mass="31346">MSAQQLITAELRQWIGAQLAQGCSQEQLLAAMQSSGWDASVAATALAQTLDPSLVQPMAAGPAISQAVRDAAAGSAVPEPDLSGGRPVIRVGDREVRVLLSLRHPRVVVFGGLLSDEECDAMVAQSEARLARSETVAAKDSGSEVNAARTSEGMFFERGENELIRRIEARLAALINWPVDHGEGLQVLRYRPGAEYLPHYDYFDPGMSSTPAILKRGGQRVGTLVMYLNTPAAGGATIFPDIGLDVLPVKGNAVFFSYDRPQPQTLTLHGGAPVREGEKWVATKWLRQGVFV</sequence>
<dbReference type="InterPro" id="IPR044862">
    <property type="entry name" value="Pro_4_hyd_alph_FE2OG_OXY"/>
</dbReference>
<dbReference type="Pfam" id="PF13640">
    <property type="entry name" value="2OG-FeII_Oxy_3"/>
    <property type="match status" value="1"/>
</dbReference>
<dbReference type="OrthoDB" id="269774at2"/>
<evidence type="ECO:0000256" key="5">
    <source>
        <dbReference type="ARBA" id="ARBA00023002"/>
    </source>
</evidence>
<evidence type="ECO:0000256" key="6">
    <source>
        <dbReference type="ARBA" id="ARBA00023004"/>
    </source>
</evidence>
<reference evidence="8 9" key="1">
    <citation type="submission" date="2018-01" db="EMBL/GenBank/DDBJ databases">
        <title>Draft genome sequence of Paucibacter aquatile CR182 isolated from freshwater of the Nakdong River.</title>
        <authorList>
            <person name="Choi A."/>
            <person name="Chung E.J."/>
        </authorList>
    </citation>
    <scope>NUCLEOTIDE SEQUENCE [LARGE SCALE GENOMIC DNA]</scope>
    <source>
        <strain evidence="8 9">CR182</strain>
    </source>
</reference>
<comment type="cofactor">
    <cofactor evidence="1">
        <name>L-ascorbate</name>
        <dbReference type="ChEBI" id="CHEBI:38290"/>
    </cofactor>
</comment>
<gene>
    <name evidence="8" type="ORF">C1O66_06125</name>
</gene>
<dbReference type="RefSeq" id="WP_102767070.1">
    <property type="nucleotide sequence ID" value="NZ_POSP01000003.1"/>
</dbReference>
<dbReference type="SMART" id="SM00702">
    <property type="entry name" value="P4Hc"/>
    <property type="match status" value="1"/>
</dbReference>
<dbReference type="Gene3D" id="2.60.120.620">
    <property type="entry name" value="q2cbj1_9rhob like domain"/>
    <property type="match status" value="1"/>
</dbReference>
<keyword evidence="5" id="KW-0560">Oxidoreductase</keyword>
<dbReference type="PANTHER" id="PTHR10869">
    <property type="entry name" value="PROLYL 4-HYDROXYLASE ALPHA SUBUNIT"/>
    <property type="match status" value="1"/>
</dbReference>
<dbReference type="GO" id="GO:0004656">
    <property type="term" value="F:procollagen-proline 4-dioxygenase activity"/>
    <property type="evidence" value="ECO:0007669"/>
    <property type="project" value="TreeGrafter"/>
</dbReference>
<dbReference type="EMBL" id="POSP01000003">
    <property type="protein sequence ID" value="PND37153.1"/>
    <property type="molecule type" value="Genomic_DNA"/>
</dbReference>
<proteinExistence type="predicted"/>
<dbReference type="InterPro" id="IPR045054">
    <property type="entry name" value="P4HA-like"/>
</dbReference>
<keyword evidence="2" id="KW-0479">Metal-binding</keyword>
<dbReference type="PROSITE" id="PS51471">
    <property type="entry name" value="FE2OG_OXY"/>
    <property type="match status" value="1"/>
</dbReference>
<accession>A0A2N8KUM9</accession>